<dbReference type="GO" id="GO:0046872">
    <property type="term" value="F:metal ion binding"/>
    <property type="evidence" value="ECO:0007669"/>
    <property type="project" value="UniProtKB-KW"/>
</dbReference>
<sequence>MTDDATVKLGIISDTHGMLRAEVFTVFEGVDHILHAGDIGDLDILTELATFAPVTGVWGNVDTMDIRARVPEVARIELGGVSIVVVHGMQFGSPSPEKLVREYPDAELVVFGHSHRPLIERVGRTLAVNPGSAGRRRFADPVTVALAEIAGGTVTARLVHLDPDRR</sequence>
<dbReference type="EMBL" id="JACHIA010000002">
    <property type="protein sequence ID" value="MBB6069335.1"/>
    <property type="molecule type" value="Genomic_DNA"/>
</dbReference>
<dbReference type="EC" id="3.1.4.-" evidence="2"/>
<dbReference type="Pfam" id="PF12850">
    <property type="entry name" value="Metallophos_2"/>
    <property type="match status" value="1"/>
</dbReference>
<dbReference type="GO" id="GO:0016787">
    <property type="term" value="F:hydrolase activity"/>
    <property type="evidence" value="ECO:0007669"/>
    <property type="project" value="UniProtKB-UniRule"/>
</dbReference>
<protein>
    <recommendedName>
        <fullName evidence="2">Phosphoesterase</fullName>
        <ecNumber evidence="2">3.1.4.-</ecNumber>
    </recommendedName>
</protein>
<evidence type="ECO:0000313" key="4">
    <source>
        <dbReference type="EMBL" id="MBB6069335.1"/>
    </source>
</evidence>
<evidence type="ECO:0000313" key="5">
    <source>
        <dbReference type="Proteomes" id="UP000582837"/>
    </source>
</evidence>
<dbReference type="SUPFAM" id="SSF56300">
    <property type="entry name" value="Metallo-dependent phosphatases"/>
    <property type="match status" value="1"/>
</dbReference>
<dbReference type="InterPro" id="IPR024654">
    <property type="entry name" value="Calcineurin-like_PHP_lpxH"/>
</dbReference>
<organism evidence="4 5">
    <name type="scientific">Longimicrobium terrae</name>
    <dbReference type="NCBI Taxonomy" id="1639882"/>
    <lineage>
        <taxon>Bacteria</taxon>
        <taxon>Pseudomonadati</taxon>
        <taxon>Gemmatimonadota</taxon>
        <taxon>Longimicrobiia</taxon>
        <taxon>Longimicrobiales</taxon>
        <taxon>Longimicrobiaceae</taxon>
        <taxon>Longimicrobium</taxon>
    </lineage>
</organism>
<accession>A0A841GW93</accession>
<dbReference type="NCBIfam" id="TIGR00040">
    <property type="entry name" value="yfcE"/>
    <property type="match status" value="1"/>
</dbReference>
<evidence type="ECO:0000259" key="3">
    <source>
        <dbReference type="Pfam" id="PF12850"/>
    </source>
</evidence>
<dbReference type="PANTHER" id="PTHR11124">
    <property type="entry name" value="VACUOLAR SORTING PROTEIN VPS29"/>
    <property type="match status" value="1"/>
</dbReference>
<dbReference type="Gene3D" id="3.60.21.10">
    <property type="match status" value="1"/>
</dbReference>
<evidence type="ECO:0000256" key="1">
    <source>
        <dbReference type="ARBA" id="ARBA00008950"/>
    </source>
</evidence>
<keyword evidence="5" id="KW-1185">Reference proteome</keyword>
<dbReference type="InterPro" id="IPR000979">
    <property type="entry name" value="Phosphodiesterase_MJ0936/Vps29"/>
</dbReference>
<name>A0A841GW93_9BACT</name>
<proteinExistence type="inferred from homology"/>
<comment type="cofactor">
    <cofactor evidence="2">
        <name>a divalent metal cation</name>
        <dbReference type="ChEBI" id="CHEBI:60240"/>
    </cofactor>
</comment>
<comment type="caution">
    <text evidence="4">The sequence shown here is derived from an EMBL/GenBank/DDBJ whole genome shotgun (WGS) entry which is preliminary data.</text>
</comment>
<keyword evidence="2" id="KW-0479">Metal-binding</keyword>
<gene>
    <name evidence="4" type="ORF">HNQ61_000950</name>
</gene>
<evidence type="ECO:0000256" key="2">
    <source>
        <dbReference type="RuleBase" id="RU362039"/>
    </source>
</evidence>
<dbReference type="RefSeq" id="WP_205761930.1">
    <property type="nucleotide sequence ID" value="NZ_JABDTL010000002.1"/>
</dbReference>
<dbReference type="InterPro" id="IPR029052">
    <property type="entry name" value="Metallo-depent_PP-like"/>
</dbReference>
<feature type="domain" description="Calcineurin-like phosphoesterase" evidence="3">
    <location>
        <begin position="8"/>
        <end position="150"/>
    </location>
</feature>
<comment type="similarity">
    <text evidence="1 2">Belongs to the metallophosphoesterase superfamily. YfcE family.</text>
</comment>
<reference evidence="4 5" key="1">
    <citation type="submission" date="2020-08" db="EMBL/GenBank/DDBJ databases">
        <title>Genomic Encyclopedia of Type Strains, Phase IV (KMG-IV): sequencing the most valuable type-strain genomes for metagenomic binning, comparative biology and taxonomic classification.</title>
        <authorList>
            <person name="Goeker M."/>
        </authorList>
    </citation>
    <scope>NUCLEOTIDE SEQUENCE [LARGE SCALE GENOMIC DNA]</scope>
    <source>
        <strain evidence="4 5">DSM 29007</strain>
    </source>
</reference>
<dbReference type="AlphaFoldDB" id="A0A841GW93"/>
<dbReference type="Proteomes" id="UP000582837">
    <property type="component" value="Unassembled WGS sequence"/>
</dbReference>